<protein>
    <recommendedName>
        <fullName evidence="2">DUF4395 domain-containing protein</fullName>
    </recommendedName>
</protein>
<name>A0A1M6HAM7_9BACT</name>
<dbReference type="OrthoDB" id="1261922at2"/>
<evidence type="ECO:0000256" key="1">
    <source>
        <dbReference type="SAM" id="Phobius"/>
    </source>
</evidence>
<evidence type="ECO:0000313" key="4">
    <source>
        <dbReference type="Proteomes" id="UP000184050"/>
    </source>
</evidence>
<feature type="transmembrane region" description="Helical" evidence="1">
    <location>
        <begin position="20"/>
        <end position="46"/>
    </location>
</feature>
<dbReference type="STRING" id="1168035.SAMN05444280_11315"/>
<accession>A0A1M6HAM7</accession>
<dbReference type="AlphaFoldDB" id="A0A1M6HAM7"/>
<sequence length="145" mass="16183">MKQLVCPVSNERINERLTRLNAFFTILIVAAGFVFNSVIFPLVLLADFFIRAFTRSKYSPVSFVSAGLARLLHLSKKPIDKAPKIFAARLGFLMTLVIATLFLLQLYTASMVVAGILVFFATLESAFGICVGCIIYTYFILPLYK</sequence>
<feature type="transmembrane region" description="Helical" evidence="1">
    <location>
        <begin position="86"/>
        <end position="107"/>
    </location>
</feature>
<feature type="transmembrane region" description="Helical" evidence="1">
    <location>
        <begin position="113"/>
        <end position="141"/>
    </location>
</feature>
<keyword evidence="1" id="KW-1133">Transmembrane helix</keyword>
<dbReference type="Proteomes" id="UP000184050">
    <property type="component" value="Unassembled WGS sequence"/>
</dbReference>
<gene>
    <name evidence="3" type="ORF">SAMN05444280_11315</name>
</gene>
<feature type="domain" description="DUF4395" evidence="2">
    <location>
        <begin position="13"/>
        <end position="138"/>
    </location>
</feature>
<dbReference type="EMBL" id="FQZE01000013">
    <property type="protein sequence ID" value="SHJ19292.1"/>
    <property type="molecule type" value="Genomic_DNA"/>
</dbReference>
<dbReference type="RefSeq" id="WP_073168880.1">
    <property type="nucleotide sequence ID" value="NZ_FQZE01000013.1"/>
</dbReference>
<reference evidence="3 4" key="1">
    <citation type="submission" date="2016-11" db="EMBL/GenBank/DDBJ databases">
        <authorList>
            <person name="Jaros S."/>
            <person name="Januszkiewicz K."/>
            <person name="Wedrychowicz H."/>
        </authorList>
    </citation>
    <scope>NUCLEOTIDE SEQUENCE [LARGE SCALE GENOMIC DNA]</scope>
    <source>
        <strain evidence="3 4">DSM 27063</strain>
    </source>
</reference>
<keyword evidence="1" id="KW-0472">Membrane</keyword>
<proteinExistence type="predicted"/>
<dbReference type="InterPro" id="IPR025508">
    <property type="entry name" value="DUF4395"/>
</dbReference>
<dbReference type="Pfam" id="PF14340">
    <property type="entry name" value="DUF4395"/>
    <property type="match status" value="1"/>
</dbReference>
<organism evidence="3 4">
    <name type="scientific">Tangfeifania diversioriginum</name>
    <dbReference type="NCBI Taxonomy" id="1168035"/>
    <lineage>
        <taxon>Bacteria</taxon>
        <taxon>Pseudomonadati</taxon>
        <taxon>Bacteroidota</taxon>
        <taxon>Bacteroidia</taxon>
        <taxon>Marinilabiliales</taxon>
        <taxon>Prolixibacteraceae</taxon>
        <taxon>Tangfeifania</taxon>
    </lineage>
</organism>
<keyword evidence="1" id="KW-0812">Transmembrane</keyword>
<keyword evidence="4" id="KW-1185">Reference proteome</keyword>
<evidence type="ECO:0000259" key="2">
    <source>
        <dbReference type="Pfam" id="PF14340"/>
    </source>
</evidence>
<evidence type="ECO:0000313" key="3">
    <source>
        <dbReference type="EMBL" id="SHJ19292.1"/>
    </source>
</evidence>